<dbReference type="KEGG" id="obg:Verru16b_00021"/>
<dbReference type="EMBL" id="CP016094">
    <property type="protein sequence ID" value="AOS42985.1"/>
    <property type="molecule type" value="Genomic_DNA"/>
</dbReference>
<proteinExistence type="predicted"/>
<dbReference type="OrthoDB" id="148404at2"/>
<protein>
    <recommendedName>
        <fullName evidence="3">DUF2851 domain-containing protein</fullName>
    </recommendedName>
</protein>
<dbReference type="InterPro" id="IPR021272">
    <property type="entry name" value="DUF2851"/>
</dbReference>
<evidence type="ECO:0008006" key="3">
    <source>
        <dbReference type="Google" id="ProtNLM"/>
    </source>
</evidence>
<keyword evidence="2" id="KW-1185">Reference proteome</keyword>
<reference evidence="1 2" key="1">
    <citation type="submission" date="2016-06" db="EMBL/GenBank/DDBJ databases">
        <title>Three novel species with peptidoglycan cell walls form the new genus Lacunisphaera gen. nov. in the family Opitutaceae of the verrucomicrobial subdivision 4.</title>
        <authorList>
            <person name="Rast P."/>
            <person name="Gloeckner I."/>
            <person name="Jogler M."/>
            <person name="Boedeker C."/>
            <person name="Jeske O."/>
            <person name="Wiegand S."/>
            <person name="Reinhardt R."/>
            <person name="Schumann P."/>
            <person name="Rohde M."/>
            <person name="Spring S."/>
            <person name="Gloeckner F.O."/>
            <person name="Jogler C."/>
        </authorList>
    </citation>
    <scope>NUCLEOTIDE SEQUENCE [LARGE SCALE GENOMIC DNA]</scope>
    <source>
        <strain evidence="1 2">IG16b</strain>
    </source>
</reference>
<name>A0A1I7PHB0_9BACT</name>
<dbReference type="Pfam" id="PF11013">
    <property type="entry name" value="DUF2851"/>
    <property type="match status" value="1"/>
</dbReference>
<evidence type="ECO:0000313" key="2">
    <source>
        <dbReference type="Proteomes" id="UP000095228"/>
    </source>
</evidence>
<evidence type="ECO:0000313" key="1">
    <source>
        <dbReference type="EMBL" id="AOS42985.1"/>
    </source>
</evidence>
<dbReference type="RefSeq" id="WP_069960382.1">
    <property type="nucleotide sequence ID" value="NZ_CP016094.1"/>
</dbReference>
<organism evidence="1 2">
    <name type="scientific">Lacunisphaera limnophila</name>
    <dbReference type="NCBI Taxonomy" id="1838286"/>
    <lineage>
        <taxon>Bacteria</taxon>
        <taxon>Pseudomonadati</taxon>
        <taxon>Verrucomicrobiota</taxon>
        <taxon>Opitutia</taxon>
        <taxon>Opitutales</taxon>
        <taxon>Opitutaceae</taxon>
        <taxon>Lacunisphaera</taxon>
    </lineage>
</organism>
<accession>A0A1I7PHB0</accession>
<sequence>MATISTQVHEMQGLYGPYTMAERVVQKIWLRQDFDTQGLRLTDGRSLAVVRPGAWNLRGGPDFLGASLLMERREVTGDIEVHFHASDWRAHGHATDRAYDRVVLHVVLFPPPENQAEARSHVGEPLPTLVLLPRLHRGLEEYASDDALENLTARDTAEKIAELSLLPPADLREMLLRRARDRWGQKMRFAGIRLSKLGWTEAAHHTALEILGYRHNRAAMLAVAGRHPLAEWGRGPDLAAIYREADAAWQTQAVRPANHPRRRLQQYAAWVAARPDWPNRLKALPSARVSVGPSTRPVRQQLELAALREWVRDEITGGVLGGSRLDNLVCDGLLPLVAAGTGKDQQDRWFQWYLGDAPGEVRRALGSLGLAGKGVGPQTHGWAQGLLGWIIERDARASG</sequence>
<dbReference type="STRING" id="1838286.Verru16b_00021"/>
<dbReference type="Proteomes" id="UP000095228">
    <property type="component" value="Chromosome"/>
</dbReference>
<dbReference type="AlphaFoldDB" id="A0A1I7PHB0"/>
<gene>
    <name evidence="1" type="ORF">Verru16b_00021</name>
</gene>